<dbReference type="SUPFAM" id="SSF51735">
    <property type="entry name" value="NAD(P)-binding Rossmann-fold domains"/>
    <property type="match status" value="1"/>
</dbReference>
<dbReference type="GO" id="GO:0016491">
    <property type="term" value="F:oxidoreductase activity"/>
    <property type="evidence" value="ECO:0007669"/>
    <property type="project" value="UniProtKB-KW"/>
</dbReference>
<sequence length="230" mass="25832">MRGKRALLNMDEAAKTSVNCITSMKNEHYGKLIDFTSGNIVLFQLRTNACFRKSIIEMKIFVITGANRGVSYGFVRQLLASTVDHLFATYCQSDRSETILSTSSILRLFLSLLEKSALQLKQPDLKQSSVVNILSIISSLELAKSLLYYYDYDYQCSKAALNMLTICMGKDLDRKKICFSLRHPGWVKTETGTDKAPSTIDAVAKNILECLQAMTNERHCKLIDTCDGKN</sequence>
<name>A0A820H7K2_9BILA</name>
<proteinExistence type="predicted"/>
<dbReference type="Proteomes" id="UP000663862">
    <property type="component" value="Unassembled WGS sequence"/>
</dbReference>
<dbReference type="InterPro" id="IPR051468">
    <property type="entry name" value="Fungal_SecMetab_SDRs"/>
</dbReference>
<accession>A0A820H7K2</accession>
<dbReference type="GO" id="GO:0005737">
    <property type="term" value="C:cytoplasm"/>
    <property type="evidence" value="ECO:0007669"/>
    <property type="project" value="TreeGrafter"/>
</dbReference>
<dbReference type="AlphaFoldDB" id="A0A820H7K2"/>
<dbReference type="EMBL" id="CAJOBQ010000190">
    <property type="protein sequence ID" value="CAF4288145.1"/>
    <property type="molecule type" value="Genomic_DNA"/>
</dbReference>
<evidence type="ECO:0000256" key="2">
    <source>
        <dbReference type="ARBA" id="ARBA00023002"/>
    </source>
</evidence>
<dbReference type="Gene3D" id="3.40.50.720">
    <property type="entry name" value="NAD(P)-binding Rossmann-like Domain"/>
    <property type="match status" value="1"/>
</dbReference>
<keyword evidence="1" id="KW-0521">NADP</keyword>
<protein>
    <submittedName>
        <fullName evidence="3">Uncharacterized protein</fullName>
    </submittedName>
</protein>
<evidence type="ECO:0000313" key="4">
    <source>
        <dbReference type="Proteomes" id="UP000663862"/>
    </source>
</evidence>
<gene>
    <name evidence="3" type="ORF">TSG867_LOCUS5442</name>
</gene>
<dbReference type="InterPro" id="IPR002347">
    <property type="entry name" value="SDR_fam"/>
</dbReference>
<organism evidence="3 4">
    <name type="scientific">Rotaria socialis</name>
    <dbReference type="NCBI Taxonomy" id="392032"/>
    <lineage>
        <taxon>Eukaryota</taxon>
        <taxon>Metazoa</taxon>
        <taxon>Spiralia</taxon>
        <taxon>Gnathifera</taxon>
        <taxon>Rotifera</taxon>
        <taxon>Eurotatoria</taxon>
        <taxon>Bdelloidea</taxon>
        <taxon>Philodinida</taxon>
        <taxon>Philodinidae</taxon>
        <taxon>Rotaria</taxon>
    </lineage>
</organism>
<dbReference type="PANTHER" id="PTHR43544:SF7">
    <property type="entry name" value="NADB-LER2"/>
    <property type="match status" value="1"/>
</dbReference>
<keyword evidence="2" id="KW-0560">Oxidoreductase</keyword>
<comment type="caution">
    <text evidence="3">The sequence shown here is derived from an EMBL/GenBank/DDBJ whole genome shotgun (WGS) entry which is preliminary data.</text>
</comment>
<evidence type="ECO:0000256" key="1">
    <source>
        <dbReference type="ARBA" id="ARBA00022857"/>
    </source>
</evidence>
<dbReference type="InterPro" id="IPR036291">
    <property type="entry name" value="NAD(P)-bd_dom_sf"/>
</dbReference>
<dbReference type="PRINTS" id="PR00081">
    <property type="entry name" value="GDHRDH"/>
</dbReference>
<reference evidence="3" key="1">
    <citation type="submission" date="2021-02" db="EMBL/GenBank/DDBJ databases">
        <authorList>
            <person name="Nowell W R."/>
        </authorList>
    </citation>
    <scope>NUCLEOTIDE SEQUENCE</scope>
</reference>
<evidence type="ECO:0000313" key="3">
    <source>
        <dbReference type="EMBL" id="CAF4288145.1"/>
    </source>
</evidence>
<dbReference type="PANTHER" id="PTHR43544">
    <property type="entry name" value="SHORT-CHAIN DEHYDROGENASE/REDUCTASE"/>
    <property type="match status" value="1"/>
</dbReference>